<dbReference type="EMBL" id="GGEC01074093">
    <property type="protein sequence ID" value="MBX54577.1"/>
    <property type="molecule type" value="Transcribed_RNA"/>
</dbReference>
<proteinExistence type="predicted"/>
<dbReference type="AlphaFoldDB" id="A0A2P2PIQ7"/>
<organism evidence="1">
    <name type="scientific">Rhizophora mucronata</name>
    <name type="common">Asiatic mangrove</name>
    <dbReference type="NCBI Taxonomy" id="61149"/>
    <lineage>
        <taxon>Eukaryota</taxon>
        <taxon>Viridiplantae</taxon>
        <taxon>Streptophyta</taxon>
        <taxon>Embryophyta</taxon>
        <taxon>Tracheophyta</taxon>
        <taxon>Spermatophyta</taxon>
        <taxon>Magnoliopsida</taxon>
        <taxon>eudicotyledons</taxon>
        <taxon>Gunneridae</taxon>
        <taxon>Pentapetalae</taxon>
        <taxon>rosids</taxon>
        <taxon>fabids</taxon>
        <taxon>Malpighiales</taxon>
        <taxon>Rhizophoraceae</taxon>
        <taxon>Rhizophora</taxon>
    </lineage>
</organism>
<name>A0A2P2PIQ7_RHIMU</name>
<sequence>MGFLFSMFLILYNNFFSNFLISTFSSLLEGTKFS</sequence>
<evidence type="ECO:0000313" key="1">
    <source>
        <dbReference type="EMBL" id="MBX54577.1"/>
    </source>
</evidence>
<protein>
    <submittedName>
        <fullName evidence="1">Uncharacterized protein</fullName>
    </submittedName>
</protein>
<accession>A0A2P2PIQ7</accession>
<reference evidence="1" key="1">
    <citation type="submission" date="2018-02" db="EMBL/GenBank/DDBJ databases">
        <title>Rhizophora mucronata_Transcriptome.</title>
        <authorList>
            <person name="Meera S.P."/>
            <person name="Sreeshan A."/>
            <person name="Augustine A."/>
        </authorList>
    </citation>
    <scope>NUCLEOTIDE SEQUENCE</scope>
    <source>
        <tissue evidence="1">Leaf</tissue>
    </source>
</reference>